<protein>
    <recommendedName>
        <fullName evidence="4">SAP domain-containing protein</fullName>
    </recommendedName>
</protein>
<reference evidence="2 3" key="1">
    <citation type="submission" date="2015-05" db="EMBL/GenBank/DDBJ databases">
        <title>Distinctive expansion of gene families associated with plant cell wall degradation and secondary metabolism in the genomes of grapevine trunk pathogens.</title>
        <authorList>
            <person name="Lawrence D.P."/>
            <person name="Travadon R."/>
            <person name="Rolshausen P.E."/>
            <person name="Baumgartner K."/>
        </authorList>
    </citation>
    <scope>NUCLEOTIDE SEQUENCE [LARGE SCALE GENOMIC DNA]</scope>
    <source>
        <strain evidence="2">DA912</strain>
    </source>
</reference>
<feature type="compositionally biased region" description="Acidic residues" evidence="1">
    <location>
        <begin position="65"/>
        <end position="90"/>
    </location>
</feature>
<keyword evidence="3" id="KW-1185">Reference proteome</keyword>
<feature type="compositionally biased region" description="Acidic residues" evidence="1">
    <location>
        <begin position="98"/>
        <end position="111"/>
    </location>
</feature>
<accession>A0A0G2HRL3</accession>
<evidence type="ECO:0000256" key="1">
    <source>
        <dbReference type="SAM" id="MobiDB-lite"/>
    </source>
</evidence>
<proteinExistence type="predicted"/>
<dbReference type="OrthoDB" id="5227236at2759"/>
<sequence>MPSQAKNQDNVPHEDLPYFIAATTAGIRRQLREAEIPTSGLKYELYLRLRANGLRIYNDSRGTPEPEDSDDLVDDDLNSEDDDSESDDGGPNDRGHDEDESSDDSTSDNDDPSNPPSGGRNDRKRRRVEEEEDIEEPEATSLADMPAELAMNIVRNLDAGGVFNLVIASPQQFLAGNVNSFVLEAEGRRNAANRNRLSLLEWVVQRVGNEVEFRRNNRAMIRRVVGAYLATYPSGSPQNRSEETRVEEIMVYLREVGVGPVLGSAVRQGEADIVQLLIVLGEDVNQRVNNLQPLEEATVLISPTLFQMDRLLTVFALLAGGANTRSTRDNYPTPTPANTMVGFGGMAAAADERLVQIIQQPTWTPMDHPTNWPVINNPRGLTIREFLADERSPFMDRVILALVLIITRDTRYPNFEGYNPVFGFGGS</sequence>
<gene>
    <name evidence="2" type="ORF">UCDDA912_g02548</name>
</gene>
<organism evidence="2 3">
    <name type="scientific">Diaporthe ampelina</name>
    <dbReference type="NCBI Taxonomy" id="1214573"/>
    <lineage>
        <taxon>Eukaryota</taxon>
        <taxon>Fungi</taxon>
        <taxon>Dikarya</taxon>
        <taxon>Ascomycota</taxon>
        <taxon>Pezizomycotina</taxon>
        <taxon>Sordariomycetes</taxon>
        <taxon>Sordariomycetidae</taxon>
        <taxon>Diaporthales</taxon>
        <taxon>Diaporthaceae</taxon>
        <taxon>Diaporthe</taxon>
    </lineage>
</organism>
<dbReference type="Proteomes" id="UP000034680">
    <property type="component" value="Unassembled WGS sequence"/>
</dbReference>
<feature type="region of interest" description="Disordered" evidence="1">
    <location>
        <begin position="57"/>
        <end position="143"/>
    </location>
</feature>
<evidence type="ECO:0008006" key="4">
    <source>
        <dbReference type="Google" id="ProtNLM"/>
    </source>
</evidence>
<reference evidence="2 3" key="2">
    <citation type="submission" date="2015-05" db="EMBL/GenBank/DDBJ databases">
        <authorList>
            <person name="Morales-Cruz A."/>
            <person name="Amrine K.C."/>
            <person name="Cantu D."/>
        </authorList>
    </citation>
    <scope>NUCLEOTIDE SEQUENCE [LARGE SCALE GENOMIC DNA]</scope>
    <source>
        <strain evidence="2">DA912</strain>
    </source>
</reference>
<name>A0A0G2HRL3_9PEZI</name>
<dbReference type="EMBL" id="LCUC01000084">
    <property type="protein sequence ID" value="KKY37493.1"/>
    <property type="molecule type" value="Genomic_DNA"/>
</dbReference>
<dbReference type="AlphaFoldDB" id="A0A0G2HRL3"/>
<comment type="caution">
    <text evidence="2">The sequence shown here is derived from an EMBL/GenBank/DDBJ whole genome shotgun (WGS) entry which is preliminary data.</text>
</comment>
<evidence type="ECO:0000313" key="3">
    <source>
        <dbReference type="Proteomes" id="UP000034680"/>
    </source>
</evidence>
<evidence type="ECO:0000313" key="2">
    <source>
        <dbReference type="EMBL" id="KKY37493.1"/>
    </source>
</evidence>